<dbReference type="InterPro" id="IPR011042">
    <property type="entry name" value="6-blade_b-propeller_TolB-like"/>
</dbReference>
<protein>
    <recommendedName>
        <fullName evidence="2">Prolow-density lipoprotein receptor-related protein 1-like beta-propeller domain-containing protein</fullName>
    </recommendedName>
</protein>
<reference evidence="3 4" key="1">
    <citation type="submission" date="2008-11" db="EMBL/GenBank/DDBJ databases">
        <title>Draft genome sequence of Bacteroides pectinophilus (ATCC 43243).</title>
        <authorList>
            <person name="Sudarsanam P."/>
            <person name="Ley R."/>
            <person name="Guruge J."/>
            <person name="Turnbaugh P.J."/>
            <person name="Mahowald M."/>
            <person name="Liep D."/>
            <person name="Gordon J."/>
        </authorList>
    </citation>
    <scope>NUCLEOTIDE SEQUENCE [LARGE SCALE GENOMIC DNA]</scope>
    <source>
        <strain evidence="3 4">ATCC 43243</strain>
    </source>
</reference>
<organism evidence="3 4">
    <name type="scientific">[Bacteroides] pectinophilus ATCC 43243</name>
    <dbReference type="NCBI Taxonomy" id="483218"/>
    <lineage>
        <taxon>Bacteria</taxon>
        <taxon>Bacillati</taxon>
        <taxon>Bacillota</taxon>
        <taxon>Clostridia</taxon>
        <taxon>Eubacteriales</taxon>
    </lineage>
</organism>
<dbReference type="STRING" id="483218.BACPEC_02151"/>
<evidence type="ECO:0000313" key="4">
    <source>
        <dbReference type="Proteomes" id="UP000003136"/>
    </source>
</evidence>
<dbReference type="eggNOG" id="COG0823">
    <property type="taxonomic scope" value="Bacteria"/>
</dbReference>
<dbReference type="HOGENOM" id="CLU_841314_0_0_9"/>
<evidence type="ECO:0000256" key="1">
    <source>
        <dbReference type="SAM" id="Phobius"/>
    </source>
</evidence>
<dbReference type="InterPro" id="IPR053369">
    <property type="entry name" value="SrfA-induced_signal"/>
</dbReference>
<dbReference type="Pfam" id="PF16472">
    <property type="entry name" value="DUF5050"/>
    <property type="match status" value="1"/>
</dbReference>
<keyword evidence="1" id="KW-0812">Transmembrane</keyword>
<evidence type="ECO:0000313" key="3">
    <source>
        <dbReference type="EMBL" id="EEC57639.1"/>
    </source>
</evidence>
<evidence type="ECO:0000259" key="2">
    <source>
        <dbReference type="Pfam" id="PF16472"/>
    </source>
</evidence>
<gene>
    <name evidence="3" type="ORF">BACPEC_02151</name>
</gene>
<proteinExistence type="predicted"/>
<dbReference type="Proteomes" id="UP000003136">
    <property type="component" value="Unassembled WGS sequence"/>
</dbReference>
<keyword evidence="1" id="KW-1133">Transmembrane helix</keyword>
<feature type="transmembrane region" description="Helical" evidence="1">
    <location>
        <begin position="9"/>
        <end position="29"/>
    </location>
</feature>
<dbReference type="SUPFAM" id="SSF69304">
    <property type="entry name" value="Tricorn protease N-terminal domain"/>
    <property type="match status" value="1"/>
</dbReference>
<comment type="caution">
    <text evidence="3">The sequence shown here is derived from an EMBL/GenBank/DDBJ whole genome shotgun (WGS) entry which is preliminary data.</text>
</comment>
<sequence length="340" mass="38692">MKERRAKIIVLSILAVILAAAGVYIYSYINRFVYNDPNLAGNTAGNINNGGLFCEYNGYIYFSNPYDDGALYRMNSDCTNARKLSDDRVAYINVDGNHIYYVRNNSGSDRVASILHGYLFGLYRCELDGSNPADLYEKQSGTAALCGNYIYYQHYNTKESPSFTLYRAKIDGSEDVKVSNTTYEPSSYYNGRLYFANIDENHNLCSLDVNTGSISTVLEANAYMADMEGQYIYYIDMNDNYALMRYNTANRIKEKLIDGRCVHYNVYGTKVFAMIEGDDVHGIYRMNVDGSQKELIAQGDFNNISCTSQYTFFQYFNDNVTLYRVPTIGKITTIEQINVR</sequence>
<dbReference type="InterPro" id="IPR032485">
    <property type="entry name" value="LRP1-like_beta_prop"/>
</dbReference>
<keyword evidence="1" id="KW-0472">Membrane</keyword>
<accession>B7ASU3</accession>
<dbReference type="PANTHER" id="PTHR32256">
    <property type="match status" value="1"/>
</dbReference>
<dbReference type="Gene3D" id="2.120.10.30">
    <property type="entry name" value="TolB, C-terminal domain"/>
    <property type="match status" value="1"/>
</dbReference>
<dbReference type="PANTHER" id="PTHR32256:SF17">
    <property type="entry name" value="EGF-LIKE DOMAIN-CONTAINING PROTEIN"/>
    <property type="match status" value="1"/>
</dbReference>
<reference evidence="3 4" key="2">
    <citation type="submission" date="2008-11" db="EMBL/GenBank/DDBJ databases">
        <authorList>
            <person name="Fulton L."/>
            <person name="Clifton S."/>
            <person name="Fulton B."/>
            <person name="Xu J."/>
            <person name="Minx P."/>
            <person name="Pepin K.H."/>
            <person name="Johnson M."/>
            <person name="Bhonagiri V."/>
            <person name="Nash W.E."/>
            <person name="Mardis E.R."/>
            <person name="Wilson R.K."/>
        </authorList>
    </citation>
    <scope>NUCLEOTIDE SEQUENCE [LARGE SCALE GENOMIC DNA]</scope>
    <source>
        <strain evidence="3 4">ATCC 43243</strain>
    </source>
</reference>
<feature type="domain" description="Prolow-density lipoprotein receptor-related protein 1-like beta-propeller" evidence="2">
    <location>
        <begin position="42"/>
        <end position="326"/>
    </location>
</feature>
<dbReference type="EMBL" id="ABVQ01000036">
    <property type="protein sequence ID" value="EEC57639.1"/>
    <property type="molecule type" value="Genomic_DNA"/>
</dbReference>
<keyword evidence="4" id="KW-1185">Reference proteome</keyword>
<name>B7ASU3_9FIRM</name>
<dbReference type="AlphaFoldDB" id="B7ASU3"/>